<accession>A0ACB8F4H8</accession>
<dbReference type="Proteomes" id="UP000827872">
    <property type="component" value="Linkage Group LG05"/>
</dbReference>
<sequence length="138" mass="15446">MCVSETENVVIPQDSDSGSMSRSARCSFSETTEQSRLGKIKEIRGNLQPWLQGLIAVIVFLALTGIAFVVHKYWCQDKEKDPEVFKNGNREDLAIPKGTEGNYSITAANFRCEEGHHVYENTIEKDCGNTIEILSTEM</sequence>
<evidence type="ECO:0000313" key="1">
    <source>
        <dbReference type="EMBL" id="KAH7999969.1"/>
    </source>
</evidence>
<name>A0ACB8F4H8_9SAUR</name>
<reference evidence="1" key="1">
    <citation type="submission" date="2021-08" db="EMBL/GenBank/DDBJ databases">
        <title>The first chromosome-level gecko genome reveals the dynamic sex chromosomes of Neotropical dwarf geckos (Sphaerodactylidae: Sphaerodactylus).</title>
        <authorList>
            <person name="Pinto B.J."/>
            <person name="Keating S.E."/>
            <person name="Gamble T."/>
        </authorList>
    </citation>
    <scope>NUCLEOTIDE SEQUENCE</scope>
    <source>
        <strain evidence="1">TG3544</strain>
    </source>
</reference>
<organism evidence="1 2">
    <name type="scientific">Sphaerodactylus townsendi</name>
    <dbReference type="NCBI Taxonomy" id="933632"/>
    <lineage>
        <taxon>Eukaryota</taxon>
        <taxon>Metazoa</taxon>
        <taxon>Chordata</taxon>
        <taxon>Craniata</taxon>
        <taxon>Vertebrata</taxon>
        <taxon>Euteleostomi</taxon>
        <taxon>Lepidosauria</taxon>
        <taxon>Squamata</taxon>
        <taxon>Bifurcata</taxon>
        <taxon>Gekkota</taxon>
        <taxon>Sphaerodactylidae</taxon>
        <taxon>Sphaerodactylus</taxon>
    </lineage>
</organism>
<dbReference type="EMBL" id="CM037618">
    <property type="protein sequence ID" value="KAH7999969.1"/>
    <property type="molecule type" value="Genomic_DNA"/>
</dbReference>
<evidence type="ECO:0000313" key="2">
    <source>
        <dbReference type="Proteomes" id="UP000827872"/>
    </source>
</evidence>
<gene>
    <name evidence="1" type="ORF">K3G42_021231</name>
</gene>
<protein>
    <submittedName>
        <fullName evidence="1">Uncharacterized protein</fullName>
    </submittedName>
</protein>
<comment type="caution">
    <text evidence="1">The sequence shown here is derived from an EMBL/GenBank/DDBJ whole genome shotgun (WGS) entry which is preliminary data.</text>
</comment>
<proteinExistence type="predicted"/>
<keyword evidence="2" id="KW-1185">Reference proteome</keyword>